<dbReference type="Proteomes" id="UP000708298">
    <property type="component" value="Unassembled WGS sequence"/>
</dbReference>
<dbReference type="EMBL" id="JAESVB010000041">
    <property type="protein sequence ID" value="MCB8878493.1"/>
    <property type="molecule type" value="Genomic_DNA"/>
</dbReference>
<reference evidence="1" key="2">
    <citation type="submission" date="2021-01" db="EMBL/GenBank/DDBJ databases">
        <authorList>
            <person name="Mieszkin S."/>
            <person name="Pouder E."/>
            <person name="Alain K."/>
        </authorList>
    </citation>
    <scope>NUCLEOTIDE SEQUENCE</scope>
    <source>
        <strain evidence="1">HW T2.11</strain>
    </source>
</reference>
<keyword evidence="2" id="KW-1185">Reference proteome</keyword>
<dbReference type="SUPFAM" id="SSF53850">
    <property type="entry name" value="Periplasmic binding protein-like II"/>
    <property type="match status" value="1"/>
</dbReference>
<dbReference type="Gene3D" id="3.40.190.10">
    <property type="entry name" value="Periplasmic binding protein-like II"/>
    <property type="match status" value="1"/>
</dbReference>
<organism evidence="1 2">
    <name type="scientific">Acidisoma silvae</name>
    <dbReference type="NCBI Taxonomy" id="2802396"/>
    <lineage>
        <taxon>Bacteria</taxon>
        <taxon>Pseudomonadati</taxon>
        <taxon>Pseudomonadota</taxon>
        <taxon>Alphaproteobacteria</taxon>
        <taxon>Acetobacterales</taxon>
        <taxon>Acidocellaceae</taxon>
        <taxon>Acidisoma</taxon>
    </lineage>
</organism>
<dbReference type="RefSeq" id="WP_227324137.1">
    <property type="nucleotide sequence ID" value="NZ_JAESVB010000041.1"/>
</dbReference>
<reference evidence="1" key="1">
    <citation type="journal article" date="2021" name="Microorganisms">
        <title>Acidisoma silvae sp. nov. and Acidisomacellulosilytica sp. nov., Two Acidophilic Bacteria Isolated from Decaying Wood, Hydrolyzing Cellulose and Producing Poly-3-hydroxybutyrate.</title>
        <authorList>
            <person name="Mieszkin S."/>
            <person name="Pouder E."/>
            <person name="Uroz S."/>
            <person name="Simon-Colin C."/>
            <person name="Alain K."/>
        </authorList>
    </citation>
    <scope>NUCLEOTIDE SEQUENCE</scope>
    <source>
        <strain evidence="1">HW T2.11</strain>
    </source>
</reference>
<gene>
    <name evidence="1" type="ORF">ASILVAE211_25175</name>
</gene>
<accession>A0A964E258</accession>
<dbReference type="AlphaFoldDB" id="A0A964E258"/>
<proteinExistence type="predicted"/>
<evidence type="ECO:0000313" key="1">
    <source>
        <dbReference type="EMBL" id="MCB8878493.1"/>
    </source>
</evidence>
<sequence length="333" mass="37957">MSNIKLDIAFWNYDRCEPLRDGSVKINGVDATYHNGRIVTDVFEAMVKDRAYDVSDLGFSYFLRTMDFDEPPFLAIPVFTLHMFRHSAIYINKASGIEKPQDLAGKRIGELAMYGHDAGVWPKGILSDEYGVKPEHSRWLIGGIDFPLKPIDWVPQPHPAGIEVEQAGADADLGELLAKGEIDALISADAPKAYLEGDPAVGRLFENYVEVERDYFTRTGLFPMMHQIVVRRELAEEKPEVVRAVYKGFKDAKAACEEKLVRGMTFNNMTTMIPWLTALITDNRRALGEDWWPYGIKRNRAALDTFLRYHFEQGLSKKRWTVEDVFVPYLLDD</sequence>
<evidence type="ECO:0008006" key="3">
    <source>
        <dbReference type="Google" id="ProtNLM"/>
    </source>
</evidence>
<evidence type="ECO:0000313" key="2">
    <source>
        <dbReference type="Proteomes" id="UP000708298"/>
    </source>
</evidence>
<protein>
    <recommendedName>
        <fullName evidence="3">4,5-dihydroxyphthalate decarboxylase</fullName>
    </recommendedName>
</protein>
<comment type="caution">
    <text evidence="1">The sequence shown here is derived from an EMBL/GenBank/DDBJ whole genome shotgun (WGS) entry which is preliminary data.</text>
</comment>
<name>A0A964E258_9PROT</name>